<accession>A0A2A5C863</accession>
<proteinExistence type="predicted"/>
<keyword evidence="1" id="KW-0472">Membrane</keyword>
<feature type="transmembrane region" description="Helical" evidence="1">
    <location>
        <begin position="6"/>
        <end position="30"/>
    </location>
</feature>
<dbReference type="Proteomes" id="UP000228987">
    <property type="component" value="Unassembled WGS sequence"/>
</dbReference>
<sequence length="249" mass="27811">MQMLQSLFIWLHVLAGFIGLTAFWIPVFTRKGGKNHRLYGKIFKYSAYTLLAAAAIALIIRTPEFVATDFSNENEVMFLSFYLFITYLLLVVYIGLRHGFLVLEHKRDITELDNGLNNTLAYVSMAASVMLIAYAIIVSPGNQLLLYALSPIGVASGLDIKTAIRNKHNYKKTWLYEHLGALLGTGIAFHTAFAVFGAGQLFNLNLSGSVQVLPWIAPVLIGMPAIMIWTRIYKQRYGDLNRTAALNES</sequence>
<organism evidence="2 3">
    <name type="scientific">SAR86 cluster bacterium</name>
    <dbReference type="NCBI Taxonomy" id="2030880"/>
    <lineage>
        <taxon>Bacteria</taxon>
        <taxon>Pseudomonadati</taxon>
        <taxon>Pseudomonadota</taxon>
        <taxon>Gammaproteobacteria</taxon>
        <taxon>SAR86 cluster</taxon>
    </lineage>
</organism>
<comment type="caution">
    <text evidence="2">The sequence shown here is derived from an EMBL/GenBank/DDBJ whole genome shotgun (WGS) entry which is preliminary data.</text>
</comment>
<dbReference type="EMBL" id="NVWI01000013">
    <property type="protein sequence ID" value="PCJ39660.1"/>
    <property type="molecule type" value="Genomic_DNA"/>
</dbReference>
<keyword evidence="1" id="KW-1133">Transmembrane helix</keyword>
<feature type="transmembrane region" description="Helical" evidence="1">
    <location>
        <begin position="144"/>
        <end position="164"/>
    </location>
</feature>
<feature type="transmembrane region" description="Helical" evidence="1">
    <location>
        <begin position="212"/>
        <end position="232"/>
    </location>
</feature>
<keyword evidence="1" id="KW-0812">Transmembrane</keyword>
<protein>
    <recommendedName>
        <fullName evidence="4">DUF2306 domain-containing protein</fullName>
    </recommendedName>
</protein>
<feature type="transmembrane region" description="Helical" evidence="1">
    <location>
        <begin position="115"/>
        <end position="138"/>
    </location>
</feature>
<evidence type="ECO:0000256" key="1">
    <source>
        <dbReference type="SAM" id="Phobius"/>
    </source>
</evidence>
<feature type="transmembrane region" description="Helical" evidence="1">
    <location>
        <begin position="176"/>
        <end position="200"/>
    </location>
</feature>
<dbReference type="AlphaFoldDB" id="A0A2A5C863"/>
<evidence type="ECO:0008006" key="4">
    <source>
        <dbReference type="Google" id="ProtNLM"/>
    </source>
</evidence>
<name>A0A2A5C863_9GAMM</name>
<evidence type="ECO:0000313" key="2">
    <source>
        <dbReference type="EMBL" id="PCJ39660.1"/>
    </source>
</evidence>
<gene>
    <name evidence="2" type="ORF">COA71_13545</name>
</gene>
<feature type="transmembrane region" description="Helical" evidence="1">
    <location>
        <begin position="42"/>
        <end position="60"/>
    </location>
</feature>
<feature type="transmembrane region" description="Helical" evidence="1">
    <location>
        <begin position="80"/>
        <end position="103"/>
    </location>
</feature>
<reference evidence="3" key="1">
    <citation type="submission" date="2017-08" db="EMBL/GenBank/DDBJ databases">
        <title>A dynamic microbial community with high functional redundancy inhabits the cold, oxic subseafloor aquifer.</title>
        <authorList>
            <person name="Tully B.J."/>
            <person name="Wheat C.G."/>
            <person name="Glazer B.T."/>
            <person name="Huber J.A."/>
        </authorList>
    </citation>
    <scope>NUCLEOTIDE SEQUENCE [LARGE SCALE GENOMIC DNA]</scope>
</reference>
<evidence type="ECO:0000313" key="3">
    <source>
        <dbReference type="Proteomes" id="UP000228987"/>
    </source>
</evidence>